<dbReference type="InterPro" id="IPR051918">
    <property type="entry name" value="STPP_CPPED1"/>
</dbReference>
<dbReference type="InterPro" id="IPR001322">
    <property type="entry name" value="Lamin_tail_dom"/>
</dbReference>
<dbReference type="Gene3D" id="2.60.40.1260">
    <property type="entry name" value="Lamin Tail domain"/>
    <property type="match status" value="2"/>
</dbReference>
<dbReference type="GO" id="GO:0016787">
    <property type="term" value="F:hydrolase activity"/>
    <property type="evidence" value="ECO:0007669"/>
    <property type="project" value="InterPro"/>
</dbReference>
<feature type="domain" description="LTD" evidence="2">
    <location>
        <begin position="28"/>
        <end position="196"/>
    </location>
</feature>
<dbReference type="Gene3D" id="3.60.21.10">
    <property type="match status" value="1"/>
</dbReference>
<name>A0A916WI60_9MICO</name>
<dbReference type="SUPFAM" id="SSF74853">
    <property type="entry name" value="Lamin A/C globular tail domain"/>
    <property type="match status" value="3"/>
</dbReference>
<feature type="domain" description="LTD" evidence="2">
    <location>
        <begin position="198"/>
        <end position="357"/>
    </location>
</feature>
<keyword evidence="4" id="KW-1185">Reference proteome</keyword>
<dbReference type="Pfam" id="PF00149">
    <property type="entry name" value="Metallophos"/>
    <property type="match status" value="1"/>
</dbReference>
<protein>
    <recommendedName>
        <fullName evidence="2">LTD domain-containing protein</fullName>
    </recommendedName>
</protein>
<dbReference type="RefSeq" id="WP_188510112.1">
    <property type="nucleotide sequence ID" value="NZ_BMGB01000001.1"/>
</dbReference>
<dbReference type="EMBL" id="BMGB01000001">
    <property type="protein sequence ID" value="GGB02164.1"/>
    <property type="molecule type" value="Genomic_DNA"/>
</dbReference>
<dbReference type="InterPro" id="IPR036415">
    <property type="entry name" value="Lamin_tail_dom_sf"/>
</dbReference>
<feature type="domain" description="LTD" evidence="2">
    <location>
        <begin position="364"/>
        <end position="504"/>
    </location>
</feature>
<evidence type="ECO:0000313" key="3">
    <source>
        <dbReference type="EMBL" id="GGB02164.1"/>
    </source>
</evidence>
<dbReference type="InterPro" id="IPR029052">
    <property type="entry name" value="Metallo-depent_PP-like"/>
</dbReference>
<sequence>MRQLLIAVLLVSAVATTGVIATPQPALAASSGNAASTGTVLFNEVRNGGPRSDADGFFELRNWGETAVDLTGWSVYRCSVQGLRANFGRPEGDLHGVVLQPGEIFTVSKVGMPGDAHVSQPYSINGFGLYLEAPGGVRADAVGVYPNEPWPTTSECTVGSNLTNTLNFALGESWQRVTATGNPAEDFVAAPSTIGAANTTRPTPRANTGVVISEFAAAGADAPDDEFVELLNTSDARVDIGGWQLFRCTASGRVRPDTLQLTVADHTRIAPGERFVIGGPGFTGDADAEYGRELADVTSGVLLQTADDRLVDRVATSNYDDSACQNDKLPAVLDFVADESYQLTDDGFIVAQRTPGRANASRAASVFAQEFAYGEPSVAISEIGNDPSSDQLPGGRQPNNYIELGNYGEQTVDIGGYTIRRCEVSGIRSREVQATVPDGTELNPGATFVAARAGTGIAGDVTYDTSLNFLGGGVWVADATGHRIDSAGVYALNEMDESLVTPSPCTKGVAIATFAPDRMRGETFQRTRFTGVDDDDFVTAPATPGELDEHEWVDPTLAVSAGTPLPARTVAAEPVVTPGAAVTVLEAYSGSSAAPLAKRVGAAETQLDPAAPAAAENDAWEYPYQRFVIDAEGLGAGSVVTWAGSTSGRNEIQFSVWDAAASEWRLLDAGTSALEGELKKNDIDAGTVTLLAQNGPRTEPTLAAEADGALENPDDYDLAISHITDTQYLTETYPAVYAELVSWIAESADDRKIAFATHTGDLVQNWVDPNQDDTRARREFERASAAQAILDEAGVPNSVLPGNHDNKRGVTNGLFNEYFPPSRYADTETYAGSIAPDDNSANYSTFEQGGARFLMLSLPYAYGEAEIAWASEVVTAHPDHNVVVSTHEHVTPKTDLEDAHRSANSRWVSNGQKLWDRVIAPNRNVVVVLSGHFHGIGQIVTENAGGIEGHDVVELLADYQEFRTHTGERATGFQRLLQIDLASSRVAVDTFSARLDATASFDYDYQQFRPENGRGDTLANGRPWRIIEAGVQNRYTADDDEFGASVGFQYVKRVDTSAITVKPVAEAPLARSSAGWRWERDPNA</sequence>
<evidence type="ECO:0000256" key="1">
    <source>
        <dbReference type="SAM" id="SignalP"/>
    </source>
</evidence>
<proteinExistence type="predicted"/>
<organism evidence="3 4">
    <name type="scientific">Conyzicola nivalis</name>
    <dbReference type="NCBI Taxonomy" id="1477021"/>
    <lineage>
        <taxon>Bacteria</taxon>
        <taxon>Bacillati</taxon>
        <taxon>Actinomycetota</taxon>
        <taxon>Actinomycetes</taxon>
        <taxon>Micrococcales</taxon>
        <taxon>Microbacteriaceae</taxon>
        <taxon>Conyzicola</taxon>
    </lineage>
</organism>
<dbReference type="AlphaFoldDB" id="A0A916WI60"/>
<dbReference type="InterPro" id="IPR004843">
    <property type="entry name" value="Calcineurin-like_PHP"/>
</dbReference>
<dbReference type="Proteomes" id="UP000606922">
    <property type="component" value="Unassembled WGS sequence"/>
</dbReference>
<dbReference type="PANTHER" id="PTHR43143:SF5">
    <property type="entry name" value="SECRETED PROTEIN"/>
    <property type="match status" value="1"/>
</dbReference>
<feature type="signal peptide" evidence="1">
    <location>
        <begin position="1"/>
        <end position="28"/>
    </location>
</feature>
<dbReference type="PROSITE" id="PS51841">
    <property type="entry name" value="LTD"/>
    <property type="match status" value="3"/>
</dbReference>
<dbReference type="SUPFAM" id="SSF56300">
    <property type="entry name" value="Metallo-dependent phosphatases"/>
    <property type="match status" value="1"/>
</dbReference>
<keyword evidence="1" id="KW-0732">Signal</keyword>
<feature type="chain" id="PRO_5037712742" description="LTD domain-containing protein" evidence="1">
    <location>
        <begin position="29"/>
        <end position="1084"/>
    </location>
</feature>
<comment type="caution">
    <text evidence="3">The sequence shown here is derived from an EMBL/GenBank/DDBJ whole genome shotgun (WGS) entry which is preliminary data.</text>
</comment>
<reference evidence="3" key="2">
    <citation type="submission" date="2020-09" db="EMBL/GenBank/DDBJ databases">
        <authorList>
            <person name="Sun Q."/>
            <person name="Zhou Y."/>
        </authorList>
    </citation>
    <scope>NUCLEOTIDE SEQUENCE</scope>
    <source>
        <strain evidence="3">CGMCC 1.12813</strain>
    </source>
</reference>
<reference evidence="3" key="1">
    <citation type="journal article" date="2014" name="Int. J. Syst. Evol. Microbiol.">
        <title>Complete genome sequence of Corynebacterium casei LMG S-19264T (=DSM 44701T), isolated from a smear-ripened cheese.</title>
        <authorList>
            <consortium name="US DOE Joint Genome Institute (JGI-PGF)"/>
            <person name="Walter F."/>
            <person name="Albersmeier A."/>
            <person name="Kalinowski J."/>
            <person name="Ruckert C."/>
        </authorList>
    </citation>
    <scope>NUCLEOTIDE SEQUENCE</scope>
    <source>
        <strain evidence="3">CGMCC 1.12813</strain>
    </source>
</reference>
<gene>
    <name evidence="3" type="ORF">GCM10010979_15970</name>
</gene>
<dbReference type="PANTHER" id="PTHR43143">
    <property type="entry name" value="METALLOPHOSPHOESTERASE, CALCINEURIN SUPERFAMILY"/>
    <property type="match status" value="1"/>
</dbReference>
<evidence type="ECO:0000313" key="4">
    <source>
        <dbReference type="Proteomes" id="UP000606922"/>
    </source>
</evidence>
<dbReference type="Pfam" id="PF00932">
    <property type="entry name" value="LTD"/>
    <property type="match status" value="2"/>
</dbReference>
<accession>A0A916WI60</accession>
<evidence type="ECO:0000259" key="2">
    <source>
        <dbReference type="PROSITE" id="PS51841"/>
    </source>
</evidence>